<dbReference type="VEuPathDB" id="TriTrypDB:BCY84_01542"/>
<feature type="coiled-coil region" evidence="1">
    <location>
        <begin position="192"/>
        <end position="237"/>
    </location>
</feature>
<dbReference type="EMBL" id="PRFA01000020">
    <property type="protein sequence ID" value="PWU95971.1"/>
    <property type="molecule type" value="Genomic_DNA"/>
</dbReference>
<name>A0A2V2VI38_TRYCR</name>
<dbReference type="VEuPathDB" id="TriTrypDB:C4B63_20g160"/>
<feature type="region of interest" description="Disordered" evidence="2">
    <location>
        <begin position="413"/>
        <end position="457"/>
    </location>
</feature>
<gene>
    <name evidence="3" type="ORF">C4B63_20g160</name>
</gene>
<proteinExistence type="predicted"/>
<dbReference type="VEuPathDB" id="TriTrypDB:TcCL_ESM00936"/>
<dbReference type="VEuPathDB" id="TriTrypDB:TcBrA4_0036180"/>
<protein>
    <submittedName>
        <fullName evidence="3">Uncharacterized protein</fullName>
    </submittedName>
</protein>
<feature type="coiled-coil region" evidence="1">
    <location>
        <begin position="281"/>
        <end position="318"/>
    </location>
</feature>
<evidence type="ECO:0000256" key="1">
    <source>
        <dbReference type="SAM" id="Coils"/>
    </source>
</evidence>
<dbReference type="VEuPathDB" id="TriTrypDB:TcCLB.511535.30"/>
<dbReference type="AlphaFoldDB" id="A0A2V2VI38"/>
<dbReference type="VEuPathDB" id="TriTrypDB:TCDM_02665"/>
<dbReference type="Proteomes" id="UP000246121">
    <property type="component" value="Unassembled WGS sequence"/>
</dbReference>
<evidence type="ECO:0000313" key="3">
    <source>
        <dbReference type="EMBL" id="PWU95971.1"/>
    </source>
</evidence>
<dbReference type="VEuPathDB" id="TriTrypDB:C3747_120g55"/>
<sequence>MNGKMTALLQQLQHVLATWDAVNGEGEPGTIGLSRNRGGTNHKNLFLASVDAAAADNNGNTTKKDHHADDESCGVVGKSGETYLPWLTEAECNQSGKEVVERRDGDAAPAAALNGTGFPDMSVDPSLSRQRITKVELARAALALFTSNSGIYRPILQKTLGFIFGLIDELLEEKMDLPCREETPQNFLPLWMATENEEVATAHERMRKMEVRMAKLVDEAATQRDHLKAEIAATRAREAKLEGLLKHQILLSHAKGMADDVFLGPGDKETDALYVKRLIARAENEKAIDELQGELRLLQNERNELSNRIQQLMELNGKYARLCVELAARLSVLTDHNIAIAVDCKRHQNEVLVEKQRSERYQVEIQVIRNVLMTLFMNRNHSVQSWWESLREKRMKDATQVLLNLIEASMRFPSTPQTSEGSKTSRHTTDERRQGSELEEEDDSDAKNKEASSPYQAADDNSLCHMWIPSAGNNPETPEHLRSLSSVEYIRINPIVAERAVYVILSEWGCDAELRPLDIFTRDYVLRAMKSSDASPIFTLQKADQVSAAEETNSHLPITYAIDALSRSCSCGSLTYAFGLVTRRRVNANLFRMLELDAAILISICRYLDIKRSLPGKPRGLIPVVQFASLLVAMYPSYPLVRLQQLLGAARNDAGNQMDSMELLNYNVLLPERLFLRSAFITVENAGALWDTHFKHLLYKFVCDDVEGSWQAVEDALCLYASRVNVASESQLLYQAMSELPKEGRKYWLPSIRVALSCWDDLRADKASVLLDGMPRVPVKAAARYLRGQLLIRRGTCPNSLRENEELLSGLQERWNKFAGSYEKLNFQYYAQLVEILDGKRHAVWGPASMATDDVMRHIGPSDDLSVGALLARLQKTKETNK</sequence>
<dbReference type="VEuPathDB" id="TriTrypDB:TcG_00068"/>
<evidence type="ECO:0000256" key="2">
    <source>
        <dbReference type="SAM" id="MobiDB-lite"/>
    </source>
</evidence>
<comment type="caution">
    <text evidence="3">The sequence shown here is derived from an EMBL/GenBank/DDBJ whole genome shotgun (WGS) entry which is preliminary data.</text>
</comment>
<organism evidence="3 4">
    <name type="scientific">Trypanosoma cruzi</name>
    <dbReference type="NCBI Taxonomy" id="5693"/>
    <lineage>
        <taxon>Eukaryota</taxon>
        <taxon>Discoba</taxon>
        <taxon>Euglenozoa</taxon>
        <taxon>Kinetoplastea</taxon>
        <taxon>Metakinetoplastina</taxon>
        <taxon>Trypanosomatida</taxon>
        <taxon>Trypanosomatidae</taxon>
        <taxon>Trypanosoma</taxon>
        <taxon>Schizotrypanum</taxon>
    </lineage>
</organism>
<feature type="compositionally biased region" description="Polar residues" evidence="2">
    <location>
        <begin position="413"/>
        <end position="422"/>
    </location>
</feature>
<dbReference type="VEuPathDB" id="TriTrypDB:TCSYLVIO_005303"/>
<dbReference type="VEuPathDB" id="TriTrypDB:Tc_MARK_2757"/>
<dbReference type="VEuPathDB" id="TriTrypDB:ECC02_003967"/>
<dbReference type="VEuPathDB" id="TriTrypDB:TcCLB.508713.10"/>
<evidence type="ECO:0000313" key="4">
    <source>
        <dbReference type="Proteomes" id="UP000246121"/>
    </source>
</evidence>
<reference evidence="3 4" key="1">
    <citation type="journal article" date="2018" name="Microb. Genom.">
        <title>Expanding an expanded genome: long-read sequencing of Trypanosoma cruzi.</title>
        <authorList>
            <person name="Berna L."/>
            <person name="Rodriguez M."/>
            <person name="Chiribao M.L."/>
            <person name="Parodi-Talice A."/>
            <person name="Pita S."/>
            <person name="Rijo G."/>
            <person name="Alvarez-Valin F."/>
            <person name="Robello C."/>
        </authorList>
    </citation>
    <scope>NUCLEOTIDE SEQUENCE [LARGE SCALE GENOMIC DNA]</scope>
    <source>
        <strain evidence="3 4">Dm28c</strain>
    </source>
</reference>
<accession>A0A2V2VI38</accession>
<dbReference type="VEuPathDB" id="TriTrypDB:TcYC6_0050210"/>
<feature type="compositionally biased region" description="Basic and acidic residues" evidence="2">
    <location>
        <begin position="427"/>
        <end position="436"/>
    </location>
</feature>
<keyword evidence="1" id="KW-0175">Coiled coil</keyword>